<keyword evidence="2" id="KW-1185">Reference proteome</keyword>
<dbReference type="AlphaFoldDB" id="A0A225NC63"/>
<evidence type="ECO:0000313" key="2">
    <source>
        <dbReference type="Proteomes" id="UP000215377"/>
    </source>
</evidence>
<dbReference type="EMBL" id="AQQR01000020">
    <property type="protein sequence ID" value="OWU68651.1"/>
    <property type="molecule type" value="Genomic_DNA"/>
</dbReference>
<gene>
    <name evidence="1" type="ORF">ATO3_23965</name>
</gene>
<proteinExistence type="predicted"/>
<reference evidence="1 2" key="1">
    <citation type="submission" date="2013-04" db="EMBL/GenBank/DDBJ databases">
        <title>Oceanicola sp. 22II1-22F33 Genome Sequencing.</title>
        <authorList>
            <person name="Lai Q."/>
            <person name="Li G."/>
            <person name="Shao Z."/>
        </authorList>
    </citation>
    <scope>NUCLEOTIDE SEQUENCE [LARGE SCALE GENOMIC DNA]</scope>
    <source>
        <strain evidence="1 2">22II1-22F33</strain>
    </source>
</reference>
<protein>
    <submittedName>
        <fullName evidence="1">Uncharacterized protein</fullName>
    </submittedName>
</protein>
<name>A0A225NC63_9RHOB</name>
<accession>A0A225NC63</accession>
<comment type="caution">
    <text evidence="1">The sequence shown here is derived from an EMBL/GenBank/DDBJ whole genome shotgun (WGS) entry which is preliminary data.</text>
</comment>
<dbReference type="Proteomes" id="UP000215377">
    <property type="component" value="Unassembled WGS sequence"/>
</dbReference>
<sequence>MRIYRLQTEDGERAIGRLVSQEQLLNVYARLGLDCQIEMTPQEVFGAVMDAKTTLSLLGGYQLRRSLVMGQPRLELNSASGTALPALKAMGCFTEVIQWKTRVFIPVDGTEVLVRVLAEYPVGGSAADAAA</sequence>
<evidence type="ECO:0000313" key="1">
    <source>
        <dbReference type="EMBL" id="OWU68651.1"/>
    </source>
</evidence>
<organism evidence="1 2">
    <name type="scientific">Marinibacterium profundimaris</name>
    <dbReference type="NCBI Taxonomy" id="1679460"/>
    <lineage>
        <taxon>Bacteria</taxon>
        <taxon>Pseudomonadati</taxon>
        <taxon>Pseudomonadota</taxon>
        <taxon>Alphaproteobacteria</taxon>
        <taxon>Rhodobacterales</taxon>
        <taxon>Paracoccaceae</taxon>
        <taxon>Marinibacterium</taxon>
    </lineage>
</organism>
<dbReference type="RefSeq" id="WP_028095338.1">
    <property type="nucleotide sequence ID" value="NZ_AQQR01000020.1"/>
</dbReference>